<proteinExistence type="inferred from homology"/>
<dbReference type="GO" id="GO:0003700">
    <property type="term" value="F:DNA-binding transcription factor activity"/>
    <property type="evidence" value="ECO:0007669"/>
    <property type="project" value="InterPro"/>
</dbReference>
<accession>A0A2P7AN74</accession>
<comment type="similarity">
    <text evidence="1">Belongs to the LysR transcriptional regulatory family.</text>
</comment>
<feature type="domain" description="HTH lysR-type" evidence="5">
    <location>
        <begin position="12"/>
        <end position="69"/>
    </location>
</feature>
<dbReference type="SUPFAM" id="SSF46785">
    <property type="entry name" value="Winged helix' DNA-binding domain"/>
    <property type="match status" value="1"/>
</dbReference>
<dbReference type="InterPro" id="IPR050176">
    <property type="entry name" value="LTTR"/>
</dbReference>
<dbReference type="InterPro" id="IPR036390">
    <property type="entry name" value="WH_DNA-bd_sf"/>
</dbReference>
<dbReference type="Proteomes" id="UP000241158">
    <property type="component" value="Unassembled WGS sequence"/>
</dbReference>
<keyword evidence="7" id="KW-1185">Reference proteome</keyword>
<dbReference type="SUPFAM" id="SSF53850">
    <property type="entry name" value="Periplasmic binding protein-like II"/>
    <property type="match status" value="1"/>
</dbReference>
<protein>
    <submittedName>
        <fullName evidence="6">LysR family transcriptional regulator</fullName>
    </submittedName>
</protein>
<dbReference type="GO" id="GO:0003677">
    <property type="term" value="F:DNA binding"/>
    <property type="evidence" value="ECO:0007669"/>
    <property type="project" value="UniProtKB-KW"/>
</dbReference>
<dbReference type="InterPro" id="IPR036388">
    <property type="entry name" value="WH-like_DNA-bd_sf"/>
</dbReference>
<keyword evidence="2" id="KW-0805">Transcription regulation</keyword>
<dbReference type="Gene3D" id="3.40.190.10">
    <property type="entry name" value="Periplasmic binding protein-like II"/>
    <property type="match status" value="2"/>
</dbReference>
<dbReference type="OrthoDB" id="8097684at2"/>
<dbReference type="FunFam" id="1.10.10.10:FF:000001">
    <property type="entry name" value="LysR family transcriptional regulator"/>
    <property type="match status" value="1"/>
</dbReference>
<evidence type="ECO:0000259" key="5">
    <source>
        <dbReference type="PROSITE" id="PS50931"/>
    </source>
</evidence>
<evidence type="ECO:0000313" key="7">
    <source>
        <dbReference type="Proteomes" id="UP000241158"/>
    </source>
</evidence>
<evidence type="ECO:0000256" key="1">
    <source>
        <dbReference type="ARBA" id="ARBA00009437"/>
    </source>
</evidence>
<dbReference type="InterPro" id="IPR000847">
    <property type="entry name" value="LysR_HTH_N"/>
</dbReference>
<evidence type="ECO:0000256" key="3">
    <source>
        <dbReference type="ARBA" id="ARBA00023125"/>
    </source>
</evidence>
<keyword evidence="4" id="KW-0804">Transcription</keyword>
<keyword evidence="3" id="KW-0238">DNA-binding</keyword>
<gene>
    <name evidence="6" type="ORF">CU100_18385</name>
</gene>
<dbReference type="PANTHER" id="PTHR30579:SF7">
    <property type="entry name" value="HTH-TYPE TRANSCRIPTIONAL REGULATOR LRHA-RELATED"/>
    <property type="match status" value="1"/>
</dbReference>
<sequence>MSAPMHHPIPILDLDVLRTFAMIAETGSFSSAANAVFRTPSAVSMQIKKLEETLGHVLLERDARSVRLTPSGEVLLGYARRMLALNRETVAKFIAPTVSGVVRLGAPDDVGEKVLPFVLKRFAESHPDVTVDVVIDQSNNLRKRLDEQRLDVTLVNVNETLAKVDDIEVLMTEEIIWAGAKCGNAHERNPLPLSMWEEGCIWRANAISALESAGREYRVAYMSAHTMGQRAAIVADLAVAPFSKFLLEDNMVQLGAEHGLPPLGESKLGMLVAKNAAAHVKAVAQHLRVYFEGYERTGKLSC</sequence>
<dbReference type="Gene3D" id="1.10.10.10">
    <property type="entry name" value="Winged helix-like DNA-binding domain superfamily/Winged helix DNA-binding domain"/>
    <property type="match status" value="1"/>
</dbReference>
<dbReference type="AlphaFoldDB" id="A0A2P7AN74"/>
<evidence type="ECO:0000256" key="2">
    <source>
        <dbReference type="ARBA" id="ARBA00023015"/>
    </source>
</evidence>
<dbReference type="Pfam" id="PF00126">
    <property type="entry name" value="HTH_1"/>
    <property type="match status" value="1"/>
</dbReference>
<evidence type="ECO:0000256" key="4">
    <source>
        <dbReference type="ARBA" id="ARBA00023163"/>
    </source>
</evidence>
<dbReference type="Pfam" id="PF03466">
    <property type="entry name" value="LysR_substrate"/>
    <property type="match status" value="1"/>
</dbReference>
<comment type="caution">
    <text evidence="6">The sequence shown here is derived from an EMBL/GenBank/DDBJ whole genome shotgun (WGS) entry which is preliminary data.</text>
</comment>
<dbReference type="PANTHER" id="PTHR30579">
    <property type="entry name" value="TRANSCRIPTIONAL REGULATOR"/>
    <property type="match status" value="1"/>
</dbReference>
<dbReference type="InterPro" id="IPR005119">
    <property type="entry name" value="LysR_subst-bd"/>
</dbReference>
<dbReference type="EMBL" id="PGGN01000004">
    <property type="protein sequence ID" value="PSH55666.1"/>
    <property type="molecule type" value="Genomic_DNA"/>
</dbReference>
<dbReference type="PROSITE" id="PS50931">
    <property type="entry name" value="HTH_LYSR"/>
    <property type="match status" value="1"/>
</dbReference>
<dbReference type="RefSeq" id="WP_106718071.1">
    <property type="nucleotide sequence ID" value="NZ_JACHXT010000001.1"/>
</dbReference>
<organism evidence="6 7">
    <name type="scientific">Phyllobacterium endophyticum</name>
    <dbReference type="NCBI Taxonomy" id="1149773"/>
    <lineage>
        <taxon>Bacteria</taxon>
        <taxon>Pseudomonadati</taxon>
        <taxon>Pseudomonadota</taxon>
        <taxon>Alphaproteobacteria</taxon>
        <taxon>Hyphomicrobiales</taxon>
        <taxon>Phyllobacteriaceae</taxon>
        <taxon>Phyllobacterium</taxon>
    </lineage>
</organism>
<reference evidence="7" key="1">
    <citation type="submission" date="2017-11" db="EMBL/GenBank/DDBJ databases">
        <authorList>
            <person name="Kuznetsova I."/>
            <person name="Sazanova A."/>
            <person name="Chirak E."/>
            <person name="Safronova V."/>
            <person name="Willems A."/>
        </authorList>
    </citation>
    <scope>NUCLEOTIDE SEQUENCE [LARGE SCALE GENOMIC DNA]</scope>
    <source>
        <strain evidence="7">PEPV15</strain>
    </source>
</reference>
<name>A0A2P7AN74_9HYPH</name>
<evidence type="ECO:0000313" key="6">
    <source>
        <dbReference type="EMBL" id="PSH55666.1"/>
    </source>
</evidence>